<proteinExistence type="predicted"/>
<dbReference type="Pfam" id="PF11258">
    <property type="entry name" value="DUF3048"/>
    <property type="match status" value="1"/>
</dbReference>
<dbReference type="InterPro" id="IPR035328">
    <property type="entry name" value="DUF3048_C"/>
</dbReference>
<keyword evidence="4" id="KW-1185">Reference proteome</keyword>
<evidence type="ECO:0000259" key="1">
    <source>
        <dbReference type="Pfam" id="PF11258"/>
    </source>
</evidence>
<organism evidence="3 4">
    <name type="scientific">Formimonas warabiya</name>
    <dbReference type="NCBI Taxonomy" id="1761012"/>
    <lineage>
        <taxon>Bacteria</taxon>
        <taxon>Bacillati</taxon>
        <taxon>Bacillota</taxon>
        <taxon>Clostridia</taxon>
        <taxon>Eubacteriales</taxon>
        <taxon>Peptococcaceae</taxon>
        <taxon>Candidatus Formimonas</taxon>
    </lineage>
</organism>
<dbReference type="Proteomes" id="UP000323521">
    <property type="component" value="Chromosome"/>
</dbReference>
<dbReference type="RefSeq" id="WP_148136671.1">
    <property type="nucleotide sequence ID" value="NZ_CP017634.1"/>
</dbReference>
<dbReference type="AlphaFoldDB" id="A0A3G1KY30"/>
<dbReference type="KEGG" id="fwa:DCMF_23495"/>
<dbReference type="SUPFAM" id="SSF159774">
    <property type="entry name" value="YerB-like"/>
    <property type="match status" value="1"/>
</dbReference>
<feature type="domain" description="DUF3048" evidence="2">
    <location>
        <begin position="228"/>
        <end position="336"/>
    </location>
</feature>
<dbReference type="Pfam" id="PF17479">
    <property type="entry name" value="DUF3048_C"/>
    <property type="match status" value="1"/>
</dbReference>
<gene>
    <name evidence="3" type="ORF">DCMF_23495</name>
</gene>
<dbReference type="InterPro" id="IPR023158">
    <property type="entry name" value="YerB-like_sf"/>
</dbReference>
<protein>
    <recommendedName>
        <fullName evidence="5">DUF3048 domain-containing protein</fullName>
    </recommendedName>
</protein>
<dbReference type="InterPro" id="IPR021416">
    <property type="entry name" value="DUF3048_N"/>
</dbReference>
<name>A0A3G1KY30_FORW1</name>
<evidence type="ECO:0008006" key="5">
    <source>
        <dbReference type="Google" id="ProtNLM"/>
    </source>
</evidence>
<dbReference type="Gene3D" id="3.50.90.10">
    <property type="entry name" value="YerB-like"/>
    <property type="match status" value="1"/>
</dbReference>
<evidence type="ECO:0000313" key="4">
    <source>
        <dbReference type="Proteomes" id="UP000323521"/>
    </source>
</evidence>
<evidence type="ECO:0000259" key="2">
    <source>
        <dbReference type="Pfam" id="PF17479"/>
    </source>
</evidence>
<dbReference type="EMBL" id="CP017634">
    <property type="protein sequence ID" value="ATW27320.1"/>
    <property type="molecule type" value="Genomic_DNA"/>
</dbReference>
<reference evidence="3 4" key="1">
    <citation type="submission" date="2016-10" db="EMBL/GenBank/DDBJ databases">
        <title>Complete Genome Sequence of Peptococcaceae strain DCMF.</title>
        <authorList>
            <person name="Edwards R.J."/>
            <person name="Holland S.I."/>
            <person name="Deshpande N.P."/>
            <person name="Wong Y.K."/>
            <person name="Ertan H."/>
            <person name="Manefield M."/>
            <person name="Russell T.L."/>
            <person name="Lee M.J."/>
        </authorList>
    </citation>
    <scope>NUCLEOTIDE SEQUENCE [LARGE SCALE GENOMIC DNA]</scope>
    <source>
        <strain evidence="3 4">DCMF</strain>
    </source>
</reference>
<accession>A0A3G1KY30</accession>
<feature type="domain" description="DUF3048" evidence="1">
    <location>
        <begin position="68"/>
        <end position="198"/>
    </location>
</feature>
<sequence>MKPRGRYKLMMILLTVLFLGICTFIYLTWAEINSVSQVVKDDNSTEETGDQDPIYAYVCPFDGTPLEKMPARPVAVTIDNLFAARPQSGLTKADLVYEIPAEGGVTRFLAIYFHGQAEKIGPVRSARPYLASLAQDWDAVFIHAGESPQAQIYFKNEDLDHINEMFHPAGFWRDKSRKAPHNLYTSSENLGREIALKGWDEKVEVPGFSFRAREEAGAGNHEALQATIHYAYGDVIYKYDQASGLYRRYLGDKPHQDKETEEQLSAANILVQETKIRAFDEEGRLEIDLQGEGKVWLFSGGQVEEGRWIKDAEHQPTRFVDVYGNEFRFLPGQTWIEIIPQNTRVEY</sequence>
<evidence type="ECO:0000313" key="3">
    <source>
        <dbReference type="EMBL" id="ATW27320.1"/>
    </source>
</evidence>
<dbReference type="OrthoDB" id="9779102at2"/>